<evidence type="ECO:0000256" key="1">
    <source>
        <dbReference type="SAM" id="MobiDB-lite"/>
    </source>
</evidence>
<sequence>CKPVGLVTQGRPIVGRLSKYLRHEPVGLVIQGKLTAGQLLTYLRCEPMGLVTQGRPTTGRLLTYLGSKLVGLRSRIEVGTKCTTFAPRGKKLDPERKGPKGSGLLLELPDELSKDCFP</sequence>
<evidence type="ECO:0000313" key="3">
    <source>
        <dbReference type="Proteomes" id="UP000017836"/>
    </source>
</evidence>
<organism evidence="2 3">
    <name type="scientific">Amborella trichopoda</name>
    <dbReference type="NCBI Taxonomy" id="13333"/>
    <lineage>
        <taxon>Eukaryota</taxon>
        <taxon>Viridiplantae</taxon>
        <taxon>Streptophyta</taxon>
        <taxon>Embryophyta</taxon>
        <taxon>Tracheophyta</taxon>
        <taxon>Spermatophyta</taxon>
        <taxon>Magnoliopsida</taxon>
        <taxon>Amborellales</taxon>
        <taxon>Amborellaceae</taxon>
        <taxon>Amborella</taxon>
    </lineage>
</organism>
<name>W1PME1_AMBTC</name>
<dbReference type="Gramene" id="ERN08871">
    <property type="protein sequence ID" value="ERN08871"/>
    <property type="gene ID" value="AMTR_s00015p00195310"/>
</dbReference>
<proteinExistence type="predicted"/>
<reference evidence="3" key="1">
    <citation type="journal article" date="2013" name="Science">
        <title>The Amborella genome and the evolution of flowering plants.</title>
        <authorList>
            <consortium name="Amborella Genome Project"/>
        </authorList>
    </citation>
    <scope>NUCLEOTIDE SEQUENCE [LARGE SCALE GENOMIC DNA]</scope>
</reference>
<protein>
    <submittedName>
        <fullName evidence="2">Uncharacterized protein</fullName>
    </submittedName>
</protein>
<dbReference type="EMBL" id="KI393208">
    <property type="protein sequence ID" value="ERN08871.1"/>
    <property type="molecule type" value="Genomic_DNA"/>
</dbReference>
<feature type="non-terminal residue" evidence="2">
    <location>
        <position position="1"/>
    </location>
</feature>
<accession>W1PME1</accession>
<keyword evidence="3" id="KW-1185">Reference proteome</keyword>
<feature type="region of interest" description="Disordered" evidence="1">
    <location>
        <begin position="87"/>
        <end position="118"/>
    </location>
</feature>
<dbReference type="HOGENOM" id="CLU_2079021_0_0_1"/>
<dbReference type="AlphaFoldDB" id="W1PME1"/>
<gene>
    <name evidence="2" type="ORF">AMTR_s00015p00195310</name>
</gene>
<dbReference type="Proteomes" id="UP000017836">
    <property type="component" value="Unassembled WGS sequence"/>
</dbReference>
<evidence type="ECO:0000313" key="2">
    <source>
        <dbReference type="EMBL" id="ERN08871.1"/>
    </source>
</evidence>